<evidence type="ECO:0000313" key="3">
    <source>
        <dbReference type="Proteomes" id="UP000033900"/>
    </source>
</evidence>
<dbReference type="EMBL" id="JYJB01000008">
    <property type="protein sequence ID" value="KJL48140.1"/>
    <property type="molecule type" value="Genomic_DNA"/>
</dbReference>
<gene>
    <name evidence="2" type="ORF">RS84_01769</name>
</gene>
<evidence type="ECO:0000259" key="1">
    <source>
        <dbReference type="Pfam" id="PF07484"/>
    </source>
</evidence>
<organism evidence="2 3">
    <name type="scientific">Microbacterium hydrocarbonoxydans</name>
    <dbReference type="NCBI Taxonomy" id="273678"/>
    <lineage>
        <taxon>Bacteria</taxon>
        <taxon>Bacillati</taxon>
        <taxon>Actinomycetota</taxon>
        <taxon>Actinomycetes</taxon>
        <taxon>Micrococcales</taxon>
        <taxon>Microbacteriaceae</taxon>
        <taxon>Microbacterium</taxon>
    </lineage>
</organism>
<dbReference type="Proteomes" id="UP000033900">
    <property type="component" value="Unassembled WGS sequence"/>
</dbReference>
<feature type="domain" description="Phage tail collar" evidence="1">
    <location>
        <begin position="7"/>
        <end position="62"/>
    </location>
</feature>
<dbReference type="InterPro" id="IPR011083">
    <property type="entry name" value="Phage_tail_collar_dom"/>
</dbReference>
<accession>A0A0M2HT92</accession>
<protein>
    <submittedName>
        <fullName evidence="2">Phage Tail Collar Domain protein</fullName>
    </submittedName>
</protein>
<dbReference type="PATRIC" id="fig|273678.4.peg.1773"/>
<sequence length="175" mass="18258">MSDQYLGEIRTVGFNFAPQGWATCDGQILPIAQNTALFSLLGTYYGGDGKTTFALPNLNRTFAIGQGRGPGLTERALGEMGGVSAVTLTQSEMPLHTHVANAVAAAGNSGDPEGRVWAEPRYGRAVRPAYAATGGQVMAADALTAAGGNQPHENMPPFLTMTFVIAMTGIFPPRG</sequence>
<reference evidence="2 3" key="1">
    <citation type="submission" date="2015-02" db="EMBL/GenBank/DDBJ databases">
        <title>Draft genome sequences of ten Microbacterium spp. with emphasis on heavy metal contaminated environments.</title>
        <authorList>
            <person name="Corretto E."/>
        </authorList>
    </citation>
    <scope>NUCLEOTIDE SEQUENCE [LARGE SCALE GENOMIC DNA]</scope>
    <source>
        <strain evidence="2 3">SA35</strain>
    </source>
</reference>
<dbReference type="RefSeq" id="WP_045257381.1">
    <property type="nucleotide sequence ID" value="NZ_JYJB01000008.1"/>
</dbReference>
<dbReference type="InterPro" id="IPR037053">
    <property type="entry name" value="Phage_tail_collar_dom_sf"/>
</dbReference>
<keyword evidence="3" id="KW-1185">Reference proteome</keyword>
<dbReference type="Pfam" id="PF07484">
    <property type="entry name" value="Collar"/>
    <property type="match status" value="1"/>
</dbReference>
<evidence type="ECO:0000313" key="2">
    <source>
        <dbReference type="EMBL" id="KJL48140.1"/>
    </source>
</evidence>
<proteinExistence type="predicted"/>
<dbReference type="AlphaFoldDB" id="A0A0M2HT92"/>
<dbReference type="Gene3D" id="3.90.1340.10">
    <property type="entry name" value="Phage tail collar domain"/>
    <property type="match status" value="1"/>
</dbReference>
<dbReference type="OrthoDB" id="9810174at2"/>
<comment type="caution">
    <text evidence="2">The sequence shown here is derived from an EMBL/GenBank/DDBJ whole genome shotgun (WGS) entry which is preliminary data.</text>
</comment>
<dbReference type="SUPFAM" id="SSF88874">
    <property type="entry name" value="Receptor-binding domain of short tail fibre protein gp12"/>
    <property type="match status" value="1"/>
</dbReference>
<dbReference type="STRING" id="273678.RS84_01769"/>
<name>A0A0M2HT92_9MICO</name>